<dbReference type="PANTHER" id="PTHR45859:SF1">
    <property type="entry name" value="TRANSLATION INITIATION FACTOR EIF-2B SUBUNIT BETA"/>
    <property type="match status" value="1"/>
</dbReference>
<evidence type="ECO:0000256" key="6">
    <source>
        <dbReference type="ARBA" id="ARBA00044122"/>
    </source>
</evidence>
<protein>
    <recommendedName>
        <fullName evidence="6">Translation initiation factor eIF2B subunit beta</fullName>
    </recommendedName>
    <alternativeName>
        <fullName evidence="7">eIF2B GDP-GTP exchange factor subunit beta</fullName>
    </alternativeName>
</protein>
<keyword evidence="5" id="KW-0648">Protein biosynthesis</keyword>
<dbReference type="AlphaFoldDB" id="A0A7J7JJ23"/>
<keyword evidence="3" id="KW-0963">Cytoplasm</keyword>
<proteinExistence type="inferred from homology"/>
<comment type="subunit">
    <text evidence="8">Component of the translation initiation factor 2B (eIF2B) complex which is a heterodecamer of two sets of five different subunits: alpha, beta, gamma, delta and epsilon. Subunits alpha, beta and delta comprise a regulatory subcomplex and subunits epsilon and gamma comprise a catalytic subcomplex. Within the complex, the hexameric regulatory complex resides at the center, with the two heterodimeric catalytic subcomplexes bound on opposite sides.</text>
</comment>
<keyword evidence="4" id="KW-0396">Initiation factor</keyword>
<dbReference type="InterPro" id="IPR037171">
    <property type="entry name" value="NagB/RpiA_transferase-like"/>
</dbReference>
<dbReference type="Gene3D" id="3.40.50.10470">
    <property type="entry name" value="Translation initiation factor eif-2b, domain 2"/>
    <property type="match status" value="1"/>
</dbReference>
<gene>
    <name evidence="10" type="ORF">EB796_015408</name>
</gene>
<dbReference type="OrthoDB" id="269919at2759"/>
<dbReference type="GO" id="GO:0003743">
    <property type="term" value="F:translation initiation factor activity"/>
    <property type="evidence" value="ECO:0007669"/>
    <property type="project" value="UniProtKB-KW"/>
</dbReference>
<keyword evidence="11" id="KW-1185">Reference proteome</keyword>
<evidence type="ECO:0000256" key="8">
    <source>
        <dbReference type="ARBA" id="ARBA00046432"/>
    </source>
</evidence>
<evidence type="ECO:0000256" key="2">
    <source>
        <dbReference type="ARBA" id="ARBA00007251"/>
    </source>
</evidence>
<evidence type="ECO:0000256" key="4">
    <source>
        <dbReference type="ARBA" id="ARBA00022540"/>
    </source>
</evidence>
<sequence length="359" mass="40584">MELLASQEDMSQDEALRFLRKMEQSDQLGSFEAAYQTVKYLRQKISDSQWGKAREALDLVKEQSARLLKGQRESSVGNMIRRVMKIIKDEHFSSGKEKTDERDTQESLQKLLLADDDEEEYNQPKENLKESVIDSMCELLSELETSAEIVCANSLEHIQNNEVIMTLGNSRLVEQFFKTAVNKKRKFQVIIVESFPNYRGHELAKALTEADIKTTVVSDAAVFAMMSRCNKVIIGTNSVMADGGLKASSGTHTLALAAKHYSVPLIVLAPMYKLTPQYLSSYDQDKFNQTISPHHVLPYNSGEIINRVSVSCPLYDYVPPDLVSTYATNIGGYAPPYIYRLLADLYHPDDYNLKQELNS</sequence>
<evidence type="ECO:0000313" key="10">
    <source>
        <dbReference type="EMBL" id="KAF6026280.1"/>
    </source>
</evidence>
<evidence type="ECO:0000256" key="7">
    <source>
        <dbReference type="ARBA" id="ARBA00044228"/>
    </source>
</evidence>
<organism evidence="10 11">
    <name type="scientific">Bugula neritina</name>
    <name type="common">Brown bryozoan</name>
    <name type="synonym">Sertularia neritina</name>
    <dbReference type="NCBI Taxonomy" id="10212"/>
    <lineage>
        <taxon>Eukaryota</taxon>
        <taxon>Metazoa</taxon>
        <taxon>Spiralia</taxon>
        <taxon>Lophotrochozoa</taxon>
        <taxon>Bryozoa</taxon>
        <taxon>Gymnolaemata</taxon>
        <taxon>Cheilostomatida</taxon>
        <taxon>Flustrina</taxon>
        <taxon>Buguloidea</taxon>
        <taxon>Bugulidae</taxon>
        <taxon>Bugula</taxon>
    </lineage>
</organism>
<comment type="subcellular location">
    <subcellularLocation>
        <location evidence="1">Cytoplasm</location>
        <location evidence="1">Cytosol</location>
    </subcellularLocation>
</comment>
<dbReference type="InterPro" id="IPR042529">
    <property type="entry name" value="IF_2B-like_C"/>
</dbReference>
<dbReference type="EMBL" id="VXIV02002310">
    <property type="protein sequence ID" value="KAF6026280.1"/>
    <property type="molecule type" value="Genomic_DNA"/>
</dbReference>
<dbReference type="InterPro" id="IPR051855">
    <property type="entry name" value="eIF2B_beta_subunit"/>
</dbReference>
<dbReference type="Proteomes" id="UP000593567">
    <property type="component" value="Unassembled WGS sequence"/>
</dbReference>
<dbReference type="Pfam" id="PF01008">
    <property type="entry name" value="IF-2B"/>
    <property type="match status" value="1"/>
</dbReference>
<dbReference type="GO" id="GO:0005851">
    <property type="term" value="C:eukaryotic translation initiation factor 2B complex"/>
    <property type="evidence" value="ECO:0007669"/>
    <property type="project" value="TreeGrafter"/>
</dbReference>
<accession>A0A7J7JJ23</accession>
<evidence type="ECO:0000256" key="5">
    <source>
        <dbReference type="ARBA" id="ARBA00022917"/>
    </source>
</evidence>
<dbReference type="GO" id="GO:0005829">
    <property type="term" value="C:cytosol"/>
    <property type="evidence" value="ECO:0007669"/>
    <property type="project" value="UniProtKB-SubCell"/>
</dbReference>
<reference evidence="10" key="1">
    <citation type="submission" date="2020-06" db="EMBL/GenBank/DDBJ databases">
        <title>Draft genome of Bugula neritina, a colonial animal packing powerful symbionts and potential medicines.</title>
        <authorList>
            <person name="Rayko M."/>
        </authorList>
    </citation>
    <scope>NUCLEOTIDE SEQUENCE [LARGE SCALE GENOMIC DNA]</scope>
    <source>
        <strain evidence="10">Kwan_BN1</strain>
    </source>
</reference>
<dbReference type="InterPro" id="IPR000649">
    <property type="entry name" value="IF-2B-related"/>
</dbReference>
<dbReference type="GO" id="GO:0005085">
    <property type="term" value="F:guanyl-nucleotide exchange factor activity"/>
    <property type="evidence" value="ECO:0007669"/>
    <property type="project" value="TreeGrafter"/>
</dbReference>
<comment type="similarity">
    <text evidence="2 9">Belongs to the eIF-2B alpha/beta/delta subunits family.</text>
</comment>
<dbReference type="PANTHER" id="PTHR45859">
    <property type="entry name" value="TRANSLATION INITIATION FACTOR EIF-2B SUBUNIT BETA"/>
    <property type="match status" value="1"/>
</dbReference>
<evidence type="ECO:0000256" key="1">
    <source>
        <dbReference type="ARBA" id="ARBA00004514"/>
    </source>
</evidence>
<evidence type="ECO:0000313" key="11">
    <source>
        <dbReference type="Proteomes" id="UP000593567"/>
    </source>
</evidence>
<evidence type="ECO:0000256" key="9">
    <source>
        <dbReference type="RuleBase" id="RU003814"/>
    </source>
</evidence>
<evidence type="ECO:0000256" key="3">
    <source>
        <dbReference type="ARBA" id="ARBA00022490"/>
    </source>
</evidence>
<comment type="caution">
    <text evidence="10">The sequence shown here is derived from an EMBL/GenBank/DDBJ whole genome shotgun (WGS) entry which is preliminary data.</text>
</comment>
<name>A0A7J7JJ23_BUGNE</name>
<dbReference type="SUPFAM" id="SSF100950">
    <property type="entry name" value="NagB/RpiA/CoA transferase-like"/>
    <property type="match status" value="1"/>
</dbReference>